<name>J9GYY8_9ZZZZ</name>
<dbReference type="EMBL" id="AMCI01001266">
    <property type="protein sequence ID" value="EJX06080.1"/>
    <property type="molecule type" value="Genomic_DNA"/>
</dbReference>
<reference evidence="1" key="1">
    <citation type="journal article" date="2012" name="PLoS ONE">
        <title>Gene sets for utilization of primary and secondary nutrition supplies in the distal gut of endangered iberian lynx.</title>
        <authorList>
            <person name="Alcaide M."/>
            <person name="Messina E."/>
            <person name="Richter M."/>
            <person name="Bargiela R."/>
            <person name="Peplies J."/>
            <person name="Huws S.A."/>
            <person name="Newbold C.J."/>
            <person name="Golyshin P.N."/>
            <person name="Simon M.A."/>
            <person name="Lopez G."/>
            <person name="Yakimov M.M."/>
            <person name="Ferrer M."/>
        </authorList>
    </citation>
    <scope>NUCLEOTIDE SEQUENCE</scope>
</reference>
<protein>
    <submittedName>
        <fullName evidence="1">Uncharacterized protein</fullName>
    </submittedName>
</protein>
<organism evidence="1">
    <name type="scientific">gut metagenome</name>
    <dbReference type="NCBI Taxonomy" id="749906"/>
    <lineage>
        <taxon>unclassified sequences</taxon>
        <taxon>metagenomes</taxon>
        <taxon>organismal metagenomes</taxon>
    </lineage>
</organism>
<proteinExistence type="predicted"/>
<sequence length="372" mass="42893">MVTCDILESHPGFIRFTVDKGIELPEEHLDEEDSRDIINKMLKNQQIDSSLAHVIACSFSNDRLNYLSTDILYKTIITCYAEHRPLVLSPDMIWLLIVQTIAKHINDHAEEYREKLVNFEGKKDLEVKSQTDLFDPKTNWALLLEQMCDKIITNTQGDLASTSVCDFSTTGENEKIASFATIMETMKAYFRYHITYCICGIPHITLLGTPEDWKRVLEKAAVLKTLEIKFWYEWLHPILNEFIRAANGKPNLKFWKSIVLKASDNSLFSLGGGGCIPDYQEVDGWCAALFPFNDGEEQDLESCYNRSKMDNEMTRTKFLYHRISPIKEEVFPMELWAGFVGVEEDKKTFALIPKNRLVCPAIQRRRRKPCPS</sequence>
<accession>J9GYY8</accession>
<evidence type="ECO:0000313" key="1">
    <source>
        <dbReference type="EMBL" id="EJX06080.1"/>
    </source>
</evidence>
<dbReference type="PANTHER" id="PTHR31252:SF11">
    <property type="entry name" value="DUF4419 DOMAIN-CONTAINING PROTEIN"/>
    <property type="match status" value="1"/>
</dbReference>
<dbReference type="Pfam" id="PF14388">
    <property type="entry name" value="DUF4419"/>
    <property type="match status" value="1"/>
</dbReference>
<gene>
    <name evidence="1" type="ORF">EVA_05811</name>
</gene>
<dbReference type="AlphaFoldDB" id="J9GYY8"/>
<dbReference type="PANTHER" id="PTHR31252">
    <property type="entry name" value="DUF4419 DOMAIN-CONTAINING PROTEIN"/>
    <property type="match status" value="1"/>
</dbReference>
<comment type="caution">
    <text evidence="1">The sequence shown here is derived from an EMBL/GenBank/DDBJ whole genome shotgun (WGS) entry which is preliminary data.</text>
</comment>
<dbReference type="InterPro" id="IPR025533">
    <property type="entry name" value="DUF4419"/>
</dbReference>